<evidence type="ECO:0000313" key="1">
    <source>
        <dbReference type="EMBL" id="CAG8726911.1"/>
    </source>
</evidence>
<name>A0ACA9PZM4_9GLOM</name>
<sequence>LLEEFYQTTNPVLSDIANAIETLNLFYPMQVEEFLEISDENIVYKILSDKKVIRELVKIF</sequence>
<evidence type="ECO:0000313" key="2">
    <source>
        <dbReference type="Proteomes" id="UP000789920"/>
    </source>
</evidence>
<gene>
    <name evidence="1" type="ORF">RPERSI_LOCUS11780</name>
</gene>
<feature type="non-terminal residue" evidence="1">
    <location>
        <position position="1"/>
    </location>
</feature>
<keyword evidence="2" id="KW-1185">Reference proteome</keyword>
<reference evidence="1" key="1">
    <citation type="submission" date="2021-06" db="EMBL/GenBank/DDBJ databases">
        <authorList>
            <person name="Kallberg Y."/>
            <person name="Tangrot J."/>
            <person name="Rosling A."/>
        </authorList>
    </citation>
    <scope>NUCLEOTIDE SEQUENCE</scope>
    <source>
        <strain evidence="1">MA461A</strain>
    </source>
</reference>
<dbReference type="EMBL" id="CAJVQC010024554">
    <property type="protein sequence ID" value="CAG8726911.1"/>
    <property type="molecule type" value="Genomic_DNA"/>
</dbReference>
<dbReference type="Proteomes" id="UP000789920">
    <property type="component" value="Unassembled WGS sequence"/>
</dbReference>
<comment type="caution">
    <text evidence="1">The sequence shown here is derived from an EMBL/GenBank/DDBJ whole genome shotgun (WGS) entry which is preliminary data.</text>
</comment>
<accession>A0ACA9PZM4</accession>
<protein>
    <submittedName>
        <fullName evidence="1">6774_t:CDS:1</fullName>
    </submittedName>
</protein>
<proteinExistence type="predicted"/>
<organism evidence="1 2">
    <name type="scientific">Racocetra persica</name>
    <dbReference type="NCBI Taxonomy" id="160502"/>
    <lineage>
        <taxon>Eukaryota</taxon>
        <taxon>Fungi</taxon>
        <taxon>Fungi incertae sedis</taxon>
        <taxon>Mucoromycota</taxon>
        <taxon>Glomeromycotina</taxon>
        <taxon>Glomeromycetes</taxon>
        <taxon>Diversisporales</taxon>
        <taxon>Gigasporaceae</taxon>
        <taxon>Racocetra</taxon>
    </lineage>
</organism>